<dbReference type="AlphaFoldDB" id="A0A0L0G9U2"/>
<dbReference type="EMBL" id="KQ241685">
    <property type="protein sequence ID" value="KNC85770.1"/>
    <property type="molecule type" value="Genomic_DNA"/>
</dbReference>
<dbReference type="RefSeq" id="XP_014159672.1">
    <property type="nucleotide sequence ID" value="XM_014304197.1"/>
</dbReference>
<reference evidence="2 3" key="1">
    <citation type="submission" date="2011-02" db="EMBL/GenBank/DDBJ databases">
        <title>The Genome Sequence of Sphaeroforma arctica JP610.</title>
        <authorList>
            <consortium name="The Broad Institute Genome Sequencing Platform"/>
            <person name="Russ C."/>
            <person name="Cuomo C."/>
            <person name="Young S.K."/>
            <person name="Zeng Q."/>
            <person name="Gargeya S."/>
            <person name="Alvarado L."/>
            <person name="Berlin A."/>
            <person name="Chapman S.B."/>
            <person name="Chen Z."/>
            <person name="Freedman E."/>
            <person name="Gellesch M."/>
            <person name="Goldberg J."/>
            <person name="Griggs A."/>
            <person name="Gujja S."/>
            <person name="Heilman E."/>
            <person name="Heiman D."/>
            <person name="Howarth C."/>
            <person name="Mehta T."/>
            <person name="Neiman D."/>
            <person name="Pearson M."/>
            <person name="Roberts A."/>
            <person name="Saif S."/>
            <person name="Shea T."/>
            <person name="Shenoy N."/>
            <person name="Sisk P."/>
            <person name="Stolte C."/>
            <person name="Sykes S."/>
            <person name="White J."/>
            <person name="Yandava C."/>
            <person name="Burger G."/>
            <person name="Gray M.W."/>
            <person name="Holland P.W.H."/>
            <person name="King N."/>
            <person name="Lang F.B.F."/>
            <person name="Roger A.J."/>
            <person name="Ruiz-Trillo I."/>
            <person name="Haas B."/>
            <person name="Nusbaum C."/>
            <person name="Birren B."/>
        </authorList>
    </citation>
    <scope>NUCLEOTIDE SEQUENCE [LARGE SCALE GENOMIC DNA]</scope>
    <source>
        <strain evidence="2 3">JP610</strain>
    </source>
</reference>
<evidence type="ECO:0000313" key="3">
    <source>
        <dbReference type="Proteomes" id="UP000054560"/>
    </source>
</evidence>
<gene>
    <name evidence="2" type="ORF">SARC_02074</name>
</gene>
<feature type="region of interest" description="Disordered" evidence="1">
    <location>
        <begin position="190"/>
        <end position="213"/>
    </location>
</feature>
<feature type="compositionally biased region" description="Polar residues" evidence="1">
    <location>
        <begin position="202"/>
        <end position="213"/>
    </location>
</feature>
<feature type="region of interest" description="Disordered" evidence="1">
    <location>
        <begin position="1"/>
        <end position="64"/>
    </location>
</feature>
<dbReference type="Proteomes" id="UP000054560">
    <property type="component" value="Unassembled WGS sequence"/>
</dbReference>
<name>A0A0L0G9U2_9EUKA</name>
<protein>
    <submittedName>
        <fullName evidence="2">Uncharacterized protein</fullName>
    </submittedName>
</protein>
<evidence type="ECO:0000256" key="1">
    <source>
        <dbReference type="SAM" id="MobiDB-lite"/>
    </source>
</evidence>
<evidence type="ECO:0000313" key="2">
    <source>
        <dbReference type="EMBL" id="KNC85770.1"/>
    </source>
</evidence>
<feature type="compositionally biased region" description="Polar residues" evidence="1">
    <location>
        <begin position="1"/>
        <end position="22"/>
    </location>
</feature>
<accession>A0A0L0G9U2</accession>
<keyword evidence="3" id="KW-1185">Reference proteome</keyword>
<feature type="compositionally biased region" description="Basic and acidic residues" evidence="1">
    <location>
        <begin position="53"/>
        <end position="64"/>
    </location>
</feature>
<proteinExistence type="predicted"/>
<organism evidence="2 3">
    <name type="scientific">Sphaeroforma arctica JP610</name>
    <dbReference type="NCBI Taxonomy" id="667725"/>
    <lineage>
        <taxon>Eukaryota</taxon>
        <taxon>Ichthyosporea</taxon>
        <taxon>Ichthyophonida</taxon>
        <taxon>Sphaeroforma</taxon>
    </lineage>
</organism>
<dbReference type="GeneID" id="25902578"/>
<sequence length="213" mass="23990">MTTKGPVNVSGATESSVPQALNSYVPERPVRRRLEVDDSSSDSDWQFETPLRASRDTKTRSSKKDDKRQRMLCEVCLSATAADVMTLEDICGALKKVCDTCHRCVHVYCSCYPLPDDMQLSDEMPARFCQFCTPQRVYNHETGRSSDKDHRILDMRATLNASGNTQNPVEYFSTEHSTWVEKARSIPRRRGRIHAQLPVPQSAGTSAPQQMCT</sequence>